<dbReference type="EMBL" id="KM217577">
    <property type="protein sequence ID" value="AIU37272.1"/>
    <property type="molecule type" value="Genomic_DNA"/>
</dbReference>
<sequence length="237" mass="28243">MNQESLNPESLNPESLYTIAIKKVKKHLSDKTSDGLKKLCLPSTISSDLDTMYVELPPGWYYYPETGQCVIDKTLIDAEVHKTICAQWKSDNINDYHDCINYLIHWVVWDLDLDAPVVDDTEEIYMNTLLLQHRLLSLLRLGGSGRHPWKTMVRSVSEKPRCRLIKYIKLKTDFVIPPWLKVVKRSEIEKKMLRPNKYWKYSMLSRNDRRRKRKYEPCHDHDHDHDEYEEAKRRYCM</sequence>
<evidence type="ECO:0000313" key="1">
    <source>
        <dbReference type="EMBL" id="AIU37272.1"/>
    </source>
</evidence>
<name>A0A097P295_GVCP</name>
<protein>
    <submittedName>
        <fullName evidence="1">ORF64</fullName>
    </submittedName>
</protein>
<gene>
    <name evidence="1" type="primary">orf64</name>
</gene>
<organismHost>
    <name type="scientific">Cydia pomonella</name>
    <name type="common">Codling moth</name>
    <dbReference type="NCBI Taxonomy" id="82600"/>
</organismHost>
<reference evidence="1" key="1">
    <citation type="journal article" date="2014" name="Proc. Natl. Acad. Sci. U.S.A.">
        <title>Baculovirus resistance in codling moth is virus isolate-dependent and the consequence of a mutation in viral gene pe38.</title>
        <authorList>
            <person name="Gebhardt M.M."/>
            <person name="Eberle K.E."/>
            <person name="Radtke P."/>
            <person name="Jehle J.A."/>
        </authorList>
    </citation>
    <scope>NUCLEOTIDE SEQUENCE</scope>
    <source>
        <strain evidence="1">CpGV-E2</strain>
    </source>
</reference>
<organism evidence="1">
    <name type="scientific">Cydia pomonella granulosis virus</name>
    <name type="common">CpGV</name>
    <name type="synonym">Cydia pomonella granulovirus</name>
    <dbReference type="NCBI Taxonomy" id="28289"/>
    <lineage>
        <taxon>Viruses</taxon>
        <taxon>Viruses incertae sedis</taxon>
        <taxon>Naldaviricetes</taxon>
        <taxon>Lefavirales</taxon>
        <taxon>Baculoviridae</taxon>
        <taxon>Betabaculovirus</taxon>
        <taxon>Betabaculovirus cypomonellae</taxon>
    </lineage>
</organism>
<accession>A0A097P295</accession>
<proteinExistence type="predicted"/>